<feature type="signal peptide" evidence="10">
    <location>
        <begin position="1"/>
        <end position="23"/>
    </location>
</feature>
<dbReference type="SFLD" id="SFLDG01168">
    <property type="entry name" value="Ferric_reductase_subgroup_(FRE"/>
    <property type="match status" value="1"/>
</dbReference>
<proteinExistence type="predicted"/>
<feature type="transmembrane region" description="Helical" evidence="9">
    <location>
        <begin position="276"/>
        <end position="294"/>
    </location>
</feature>
<evidence type="ECO:0000256" key="4">
    <source>
        <dbReference type="ARBA" id="ARBA00022989"/>
    </source>
</evidence>
<dbReference type="SUPFAM" id="SSF52343">
    <property type="entry name" value="Ferredoxin reductase-like, C-terminal NADP-linked domain"/>
    <property type="match status" value="1"/>
</dbReference>
<keyword evidence="6 9" id="KW-0472">Membrane</keyword>
<evidence type="ECO:0000313" key="12">
    <source>
        <dbReference type="EMBL" id="KAK6499855.1"/>
    </source>
</evidence>
<evidence type="ECO:0000256" key="3">
    <source>
        <dbReference type="ARBA" id="ARBA00022692"/>
    </source>
</evidence>
<dbReference type="PROSITE" id="PS51384">
    <property type="entry name" value="FAD_FR"/>
    <property type="match status" value="1"/>
</dbReference>
<feature type="transmembrane region" description="Helical" evidence="9">
    <location>
        <begin position="352"/>
        <end position="374"/>
    </location>
</feature>
<feature type="region of interest" description="Disordered" evidence="8">
    <location>
        <begin position="500"/>
        <end position="528"/>
    </location>
</feature>
<comment type="caution">
    <text evidence="12">The sequence shown here is derived from an EMBL/GenBank/DDBJ whole genome shotgun (WGS) entry which is preliminary data.</text>
</comment>
<dbReference type="GO" id="GO:0006879">
    <property type="term" value="P:intracellular iron ion homeostasis"/>
    <property type="evidence" value="ECO:0007669"/>
    <property type="project" value="TreeGrafter"/>
</dbReference>
<evidence type="ECO:0000256" key="10">
    <source>
        <dbReference type="SAM" id="SignalP"/>
    </source>
</evidence>
<evidence type="ECO:0000256" key="9">
    <source>
        <dbReference type="SAM" id="Phobius"/>
    </source>
</evidence>
<evidence type="ECO:0000256" key="6">
    <source>
        <dbReference type="ARBA" id="ARBA00023136"/>
    </source>
</evidence>
<dbReference type="GO" id="GO:0015677">
    <property type="term" value="P:copper ion import"/>
    <property type="evidence" value="ECO:0007669"/>
    <property type="project" value="TreeGrafter"/>
</dbReference>
<feature type="transmembrane region" description="Helical" evidence="9">
    <location>
        <begin position="381"/>
        <end position="399"/>
    </location>
</feature>
<evidence type="ECO:0000256" key="8">
    <source>
        <dbReference type="SAM" id="MobiDB-lite"/>
    </source>
</evidence>
<feature type="compositionally biased region" description="Basic and acidic residues" evidence="8">
    <location>
        <begin position="504"/>
        <end position="528"/>
    </location>
</feature>
<dbReference type="GO" id="GO:0006826">
    <property type="term" value="P:iron ion transport"/>
    <property type="evidence" value="ECO:0007669"/>
    <property type="project" value="TreeGrafter"/>
</dbReference>
<keyword evidence="13" id="KW-1185">Reference proteome</keyword>
<dbReference type="InterPro" id="IPR013130">
    <property type="entry name" value="Fe3_Rdtase_TM_dom"/>
</dbReference>
<dbReference type="GO" id="GO:0005886">
    <property type="term" value="C:plasma membrane"/>
    <property type="evidence" value="ECO:0007669"/>
    <property type="project" value="TreeGrafter"/>
</dbReference>
<dbReference type="Proteomes" id="UP001370758">
    <property type="component" value="Unassembled WGS sequence"/>
</dbReference>
<keyword evidence="10" id="KW-0732">Signal</keyword>
<evidence type="ECO:0000256" key="1">
    <source>
        <dbReference type="ARBA" id="ARBA00004141"/>
    </source>
</evidence>
<feature type="chain" id="PRO_5043552889" description="FAD-binding FR-type domain-containing protein" evidence="10">
    <location>
        <begin position="24"/>
        <end position="699"/>
    </location>
</feature>
<keyword evidence="4 9" id="KW-1133">Transmembrane helix</keyword>
<dbReference type="PANTHER" id="PTHR32361">
    <property type="entry name" value="FERRIC/CUPRIC REDUCTASE TRANSMEMBRANE COMPONENT"/>
    <property type="match status" value="1"/>
</dbReference>
<dbReference type="EMBL" id="JAVHJL010000007">
    <property type="protein sequence ID" value="KAK6499855.1"/>
    <property type="molecule type" value="Genomic_DNA"/>
</dbReference>
<dbReference type="InterPro" id="IPR039261">
    <property type="entry name" value="FNR_nucleotide-bd"/>
</dbReference>
<dbReference type="InterPro" id="IPR017927">
    <property type="entry name" value="FAD-bd_FR_type"/>
</dbReference>
<feature type="transmembrane region" description="Helical" evidence="9">
    <location>
        <begin position="235"/>
        <end position="256"/>
    </location>
</feature>
<dbReference type="InterPro" id="IPR051410">
    <property type="entry name" value="Ferric/Cupric_Reductase"/>
</dbReference>
<evidence type="ECO:0000256" key="5">
    <source>
        <dbReference type="ARBA" id="ARBA00023065"/>
    </source>
</evidence>
<dbReference type="PANTHER" id="PTHR32361:SF9">
    <property type="entry name" value="FERRIC REDUCTASE TRANSMEMBRANE COMPONENT 3-RELATED"/>
    <property type="match status" value="1"/>
</dbReference>
<keyword evidence="3 9" id="KW-0812">Transmembrane</keyword>
<evidence type="ECO:0000313" key="13">
    <source>
        <dbReference type="Proteomes" id="UP001370758"/>
    </source>
</evidence>
<gene>
    <name evidence="12" type="ORF">TWF481_010212</name>
</gene>
<dbReference type="Gene3D" id="3.40.50.80">
    <property type="entry name" value="Nucleotide-binding domain of ferredoxin-NADP reductase (FNR) module"/>
    <property type="match status" value="1"/>
</dbReference>
<sequence>MHSHISSRIWSAIVLAGSVVAQGKLNGYPYNPYNPFCAMACIRPLMAMMLDCSSMGQMIGSMAMTTTTECWAENTPYLSSLAWCMHMKCAQFGVPTSELEIFWENQATGQKDAGAVTIPPKWSYGEALALNDAPTVQLSVSDMDLNTTAMIPEESWLAQYNVFSNLQRESTLENTYGIAMLVVGFGLPIVITAFGYVPPFRGLFRKLRPYLVWPSTIGTYQVRPLPFLLGNAPTIGQSLYVIVFVVLNIIFTCIGYQSRQPSAWYANRYYEIFSFIMYRTGVFGYILAPLVFLLGGRNNFLLWATNWSHSTFLLLHRWVARVFAFQGILHSVLAVILYKMEGRYAADASLPYWAWGIVATVAVVILTFGSQLALRTWSYEIFLIIHIVFSVIMLVGFWYHAFFLYAYLGGFTTWIHCCTGIWVFDRLMRIVRITMAGGPKRAKVTELSDEYVRIDVPGIRWGAEPGKHVYVYLPTLHPLKPWENHPFSVLQTAMLDAPTSRASGKCDSKEDVEARSSSSEKGKDEKAFEAGAREVVKKQHSEPGLTMYVKKATGATKYLRADESLLTFVEGPYSNNNVKELLRCDRILLIAGGVGITAVLPFVHNHWNVKLAWSVRESAVCLVNDLEPILSATTDKAVQVGSRLQIEQLIAQEVEAGWKRVGVVVSGPGGLCDDARAAVIKAAKLGTTEFELEVEAYSW</sequence>
<reference evidence="12 13" key="1">
    <citation type="submission" date="2023-08" db="EMBL/GenBank/DDBJ databases">
        <authorList>
            <person name="Palmer J.M."/>
        </authorList>
    </citation>
    <scope>NUCLEOTIDE SEQUENCE [LARGE SCALE GENOMIC DNA]</scope>
    <source>
        <strain evidence="12 13">TWF481</strain>
    </source>
</reference>
<name>A0AAV9W0B4_9PEZI</name>
<feature type="domain" description="FAD-binding FR-type" evidence="11">
    <location>
        <begin position="420"/>
        <end position="579"/>
    </location>
</feature>
<dbReference type="AlphaFoldDB" id="A0AAV9W0B4"/>
<accession>A0AAV9W0B4</accession>
<keyword evidence="7" id="KW-0325">Glycoprotein</keyword>
<keyword evidence="2" id="KW-0813">Transport</keyword>
<keyword evidence="5" id="KW-0406">Ion transport</keyword>
<feature type="transmembrane region" description="Helical" evidence="9">
    <location>
        <begin position="176"/>
        <end position="197"/>
    </location>
</feature>
<feature type="transmembrane region" description="Helical" evidence="9">
    <location>
        <begin position="405"/>
        <end position="424"/>
    </location>
</feature>
<evidence type="ECO:0000259" key="11">
    <source>
        <dbReference type="PROSITE" id="PS51384"/>
    </source>
</evidence>
<evidence type="ECO:0000256" key="2">
    <source>
        <dbReference type="ARBA" id="ARBA00022448"/>
    </source>
</evidence>
<feature type="transmembrane region" description="Helical" evidence="9">
    <location>
        <begin position="322"/>
        <end position="340"/>
    </location>
</feature>
<dbReference type="InterPro" id="IPR013112">
    <property type="entry name" value="FAD-bd_8"/>
</dbReference>
<dbReference type="Pfam" id="PF08022">
    <property type="entry name" value="FAD_binding_8"/>
    <property type="match status" value="1"/>
</dbReference>
<dbReference type="SFLD" id="SFLDS00052">
    <property type="entry name" value="Ferric_Reductase_Domain"/>
    <property type="match status" value="1"/>
</dbReference>
<comment type="subcellular location">
    <subcellularLocation>
        <location evidence="1">Membrane</location>
        <topology evidence="1">Multi-pass membrane protein</topology>
    </subcellularLocation>
</comment>
<evidence type="ECO:0000256" key="7">
    <source>
        <dbReference type="ARBA" id="ARBA00023180"/>
    </source>
</evidence>
<dbReference type="Pfam" id="PF01794">
    <property type="entry name" value="Ferric_reduct"/>
    <property type="match status" value="1"/>
</dbReference>
<organism evidence="12 13">
    <name type="scientific">Arthrobotrys musiformis</name>
    <dbReference type="NCBI Taxonomy" id="47236"/>
    <lineage>
        <taxon>Eukaryota</taxon>
        <taxon>Fungi</taxon>
        <taxon>Dikarya</taxon>
        <taxon>Ascomycota</taxon>
        <taxon>Pezizomycotina</taxon>
        <taxon>Orbiliomycetes</taxon>
        <taxon>Orbiliales</taxon>
        <taxon>Orbiliaceae</taxon>
        <taxon>Arthrobotrys</taxon>
    </lineage>
</organism>
<dbReference type="CDD" id="cd06186">
    <property type="entry name" value="NOX_Duox_like_FAD_NADP"/>
    <property type="match status" value="1"/>
</dbReference>
<dbReference type="GO" id="GO:0000293">
    <property type="term" value="F:ferric-chelate reductase activity"/>
    <property type="evidence" value="ECO:0007669"/>
    <property type="project" value="TreeGrafter"/>
</dbReference>
<protein>
    <recommendedName>
        <fullName evidence="11">FAD-binding FR-type domain-containing protein</fullName>
    </recommendedName>
</protein>